<feature type="domain" description="Fumarylacetoacetase-like C-terminal" evidence="1">
    <location>
        <begin position="107"/>
        <end position="330"/>
    </location>
</feature>
<feature type="domain" description="Rv2993c-like N-terminal" evidence="2">
    <location>
        <begin position="32"/>
        <end position="96"/>
    </location>
</feature>
<sequence>MRAHRLEQLGGIAASEFRYWIDVEYSEGEERMKLARIEIADGVRLGVVTGGRIQPLVAGTSQFEVLAAAPARRAELVEQAREGEPRPLSQVRLLAPVQPGTLRDFLTFEEHLEGSLKLLGAQAPSPAWYDQPLFYFSNTNAVVGPDEPVAVPPGCRMLDFELELAAVIGKPGRDLSPEQAAGHIAGYTLFNDWSARDLMAPVMPVGLGPVKGKDFANTLGPWIVTADELAPYRRDGRLALEMHAELNGVPLPGGGDTSANMAWSFEELVAFASRGVQLLPGDVLASGTCGAGCLLEHWAHTGRQIPAPLRPGDVVTLVAEGIGAVSNRIVAGAEPVAVPKARVGQHRRPRPWTGTGGAS</sequence>
<dbReference type="InterPro" id="IPR011234">
    <property type="entry name" value="Fumarylacetoacetase-like_C"/>
</dbReference>
<dbReference type="SUPFAM" id="SSF56529">
    <property type="entry name" value="FAH"/>
    <property type="match status" value="1"/>
</dbReference>
<name>A0ABS5KMM0_9ACTN</name>
<dbReference type="GO" id="GO:0016787">
    <property type="term" value="F:hydrolase activity"/>
    <property type="evidence" value="ECO:0007669"/>
    <property type="project" value="UniProtKB-KW"/>
</dbReference>
<organism evidence="3 4">
    <name type="scientific">Catenulispora pinistramenti</name>
    <dbReference type="NCBI Taxonomy" id="2705254"/>
    <lineage>
        <taxon>Bacteria</taxon>
        <taxon>Bacillati</taxon>
        <taxon>Actinomycetota</taxon>
        <taxon>Actinomycetes</taxon>
        <taxon>Catenulisporales</taxon>
        <taxon>Catenulisporaceae</taxon>
        <taxon>Catenulispora</taxon>
    </lineage>
</organism>
<comment type="caution">
    <text evidence="3">The sequence shown here is derived from an EMBL/GenBank/DDBJ whole genome shotgun (WGS) entry which is preliminary data.</text>
</comment>
<dbReference type="EMBL" id="JAAFYZ010000026">
    <property type="protein sequence ID" value="MBS2547308.1"/>
    <property type="molecule type" value="Genomic_DNA"/>
</dbReference>
<dbReference type="InterPro" id="IPR018833">
    <property type="entry name" value="Rv2993c-like_N"/>
</dbReference>
<gene>
    <name evidence="3" type="ORF">KGQ19_10525</name>
</gene>
<dbReference type="PANTHER" id="PTHR43211">
    <property type="entry name" value="FUMARYLACETOACETATE HYDROLASE"/>
    <property type="match status" value="1"/>
</dbReference>
<dbReference type="Pfam" id="PF01557">
    <property type="entry name" value="FAA_hydrolase"/>
    <property type="match status" value="1"/>
</dbReference>
<proteinExistence type="predicted"/>
<dbReference type="Proteomes" id="UP000730482">
    <property type="component" value="Unassembled WGS sequence"/>
</dbReference>
<evidence type="ECO:0000313" key="4">
    <source>
        <dbReference type="Proteomes" id="UP000730482"/>
    </source>
</evidence>
<keyword evidence="4" id="KW-1185">Reference proteome</keyword>
<evidence type="ECO:0000259" key="1">
    <source>
        <dbReference type="Pfam" id="PF01557"/>
    </source>
</evidence>
<dbReference type="PANTHER" id="PTHR43211:SF1">
    <property type="entry name" value="BLL6422 PROTEIN"/>
    <property type="match status" value="1"/>
</dbReference>
<protein>
    <submittedName>
        <fullName evidence="3">Fumarylacetoacetate hydrolase family protein</fullName>
    </submittedName>
</protein>
<evidence type="ECO:0000259" key="2">
    <source>
        <dbReference type="Pfam" id="PF10370"/>
    </source>
</evidence>
<keyword evidence="3" id="KW-0378">Hydrolase</keyword>
<dbReference type="Pfam" id="PF10370">
    <property type="entry name" value="Rv2993c-like_N"/>
    <property type="match status" value="1"/>
</dbReference>
<accession>A0ABS5KMM0</accession>
<dbReference type="InterPro" id="IPR036663">
    <property type="entry name" value="Fumarylacetoacetase_C_sf"/>
</dbReference>
<reference evidence="3 4" key="1">
    <citation type="submission" date="2020-02" db="EMBL/GenBank/DDBJ databases">
        <title>Acidophilic actinobacteria isolated from forest soil.</title>
        <authorList>
            <person name="Golinska P."/>
        </authorList>
    </citation>
    <scope>NUCLEOTIDE SEQUENCE [LARGE SCALE GENOMIC DNA]</scope>
    <source>
        <strain evidence="3 4">NL8</strain>
    </source>
</reference>
<evidence type="ECO:0000313" key="3">
    <source>
        <dbReference type="EMBL" id="MBS2547308.1"/>
    </source>
</evidence>
<dbReference type="Gene3D" id="3.90.850.10">
    <property type="entry name" value="Fumarylacetoacetase-like, C-terminal domain"/>
    <property type="match status" value="1"/>
</dbReference>